<feature type="region of interest" description="Disordered" evidence="1">
    <location>
        <begin position="1"/>
        <end position="95"/>
    </location>
</feature>
<evidence type="ECO:0000256" key="1">
    <source>
        <dbReference type="SAM" id="MobiDB-lite"/>
    </source>
</evidence>
<proteinExistence type="predicted"/>
<evidence type="ECO:0000313" key="3">
    <source>
        <dbReference type="EMBL" id="MBA8805078.1"/>
    </source>
</evidence>
<organism evidence="3 4">
    <name type="scientific">Nocardioides ginsengisegetis</name>
    <dbReference type="NCBI Taxonomy" id="661491"/>
    <lineage>
        <taxon>Bacteria</taxon>
        <taxon>Bacillati</taxon>
        <taxon>Actinomycetota</taxon>
        <taxon>Actinomycetes</taxon>
        <taxon>Propionibacteriales</taxon>
        <taxon>Nocardioidaceae</taxon>
        <taxon>Nocardioides</taxon>
    </lineage>
</organism>
<feature type="transmembrane region" description="Helical" evidence="2">
    <location>
        <begin position="166"/>
        <end position="191"/>
    </location>
</feature>
<dbReference type="AlphaFoldDB" id="A0A7W3PAY1"/>
<dbReference type="RefSeq" id="WP_182540884.1">
    <property type="nucleotide sequence ID" value="NZ_JACGXA010000001.1"/>
</dbReference>
<protein>
    <recommendedName>
        <fullName evidence="5">DUF4190 domain-containing protein</fullName>
    </recommendedName>
</protein>
<dbReference type="Proteomes" id="UP000580910">
    <property type="component" value="Unassembled WGS sequence"/>
</dbReference>
<feature type="transmembrane region" description="Helical" evidence="2">
    <location>
        <begin position="113"/>
        <end position="138"/>
    </location>
</feature>
<reference evidence="3 4" key="1">
    <citation type="submission" date="2020-07" db="EMBL/GenBank/DDBJ databases">
        <title>Sequencing the genomes of 1000 actinobacteria strains.</title>
        <authorList>
            <person name="Klenk H.-P."/>
        </authorList>
    </citation>
    <scope>NUCLEOTIDE SEQUENCE [LARGE SCALE GENOMIC DNA]</scope>
    <source>
        <strain evidence="3 4">DSM 21349</strain>
    </source>
</reference>
<sequence>MSTSDSENTGDAGQGESLPPTHTPYGQLPPAAPQDPQAQPPYGAPQPPYGQVPPQYPAPQTNPYGQPPAAPYTQPYAQQNPYGQPQPGYPAPQAPYGYAQPALPNHPSSTTAFVLSLVALAGIVFCGGITLVLSPFAWRIGARAVREIDASPGQYGGRDQANAGRIMGIIGTVLLVIGLLFVVGVIALLAVSSTTSSTTTYR</sequence>
<feature type="compositionally biased region" description="Pro residues" evidence="1">
    <location>
        <begin position="30"/>
        <end position="57"/>
    </location>
</feature>
<keyword evidence="4" id="KW-1185">Reference proteome</keyword>
<evidence type="ECO:0008006" key="5">
    <source>
        <dbReference type="Google" id="ProtNLM"/>
    </source>
</evidence>
<evidence type="ECO:0000313" key="4">
    <source>
        <dbReference type="Proteomes" id="UP000580910"/>
    </source>
</evidence>
<keyword evidence="2" id="KW-1133">Transmembrane helix</keyword>
<feature type="compositionally biased region" description="Polar residues" evidence="1">
    <location>
        <begin position="1"/>
        <end position="11"/>
    </location>
</feature>
<name>A0A7W3PAY1_9ACTN</name>
<comment type="caution">
    <text evidence="3">The sequence shown here is derived from an EMBL/GenBank/DDBJ whole genome shotgun (WGS) entry which is preliminary data.</text>
</comment>
<keyword evidence="2" id="KW-0472">Membrane</keyword>
<feature type="compositionally biased region" description="Low complexity" evidence="1">
    <location>
        <begin position="71"/>
        <end position="86"/>
    </location>
</feature>
<evidence type="ECO:0000256" key="2">
    <source>
        <dbReference type="SAM" id="Phobius"/>
    </source>
</evidence>
<keyword evidence="2" id="KW-0812">Transmembrane</keyword>
<dbReference type="EMBL" id="JACGXA010000001">
    <property type="protein sequence ID" value="MBA8805078.1"/>
    <property type="molecule type" value="Genomic_DNA"/>
</dbReference>
<accession>A0A7W3PAY1</accession>
<gene>
    <name evidence="3" type="ORF">FB382_003369</name>
</gene>